<name>A0ABP4KLY4_9MICO</name>
<dbReference type="RefSeq" id="WP_343995220.1">
    <property type="nucleotide sequence ID" value="NZ_BAAANB010000215.1"/>
</dbReference>
<evidence type="ECO:0008006" key="3">
    <source>
        <dbReference type="Google" id="ProtNLM"/>
    </source>
</evidence>
<gene>
    <name evidence="1" type="ORF">GCM10009740_40470</name>
</gene>
<sequence length="52" mass="6576">MNTHYVDFRTIQYEIEARYPQRGRVRRDSSLEIVRRTMSRLWREENHPVRDR</sequence>
<keyword evidence="2" id="KW-1185">Reference proteome</keyword>
<dbReference type="Proteomes" id="UP001501285">
    <property type="component" value="Unassembled WGS sequence"/>
</dbReference>
<accession>A0ABP4KLY4</accession>
<evidence type="ECO:0000313" key="1">
    <source>
        <dbReference type="EMBL" id="GAA1506092.1"/>
    </source>
</evidence>
<evidence type="ECO:0000313" key="2">
    <source>
        <dbReference type="Proteomes" id="UP001501285"/>
    </source>
</evidence>
<protein>
    <recommendedName>
        <fullName evidence="3">Transposase</fullName>
    </recommendedName>
</protein>
<dbReference type="EMBL" id="BAAANB010000215">
    <property type="protein sequence ID" value="GAA1506092.1"/>
    <property type="molecule type" value="Genomic_DNA"/>
</dbReference>
<reference evidence="2" key="1">
    <citation type="journal article" date="2019" name="Int. J. Syst. Evol. Microbiol.">
        <title>The Global Catalogue of Microorganisms (GCM) 10K type strain sequencing project: providing services to taxonomists for standard genome sequencing and annotation.</title>
        <authorList>
            <consortium name="The Broad Institute Genomics Platform"/>
            <consortium name="The Broad Institute Genome Sequencing Center for Infectious Disease"/>
            <person name="Wu L."/>
            <person name="Ma J."/>
        </authorList>
    </citation>
    <scope>NUCLEOTIDE SEQUENCE [LARGE SCALE GENOMIC DNA]</scope>
    <source>
        <strain evidence="2">JCM 14283</strain>
    </source>
</reference>
<organism evidence="1 2">
    <name type="scientific">Terrabacter terrae</name>
    <dbReference type="NCBI Taxonomy" id="318434"/>
    <lineage>
        <taxon>Bacteria</taxon>
        <taxon>Bacillati</taxon>
        <taxon>Actinomycetota</taxon>
        <taxon>Actinomycetes</taxon>
        <taxon>Micrococcales</taxon>
        <taxon>Intrasporangiaceae</taxon>
        <taxon>Terrabacter</taxon>
    </lineage>
</organism>
<proteinExistence type="predicted"/>
<comment type="caution">
    <text evidence="1">The sequence shown here is derived from an EMBL/GenBank/DDBJ whole genome shotgun (WGS) entry which is preliminary data.</text>
</comment>